<dbReference type="SUPFAM" id="SSF54862">
    <property type="entry name" value="4Fe-4S ferredoxins"/>
    <property type="match status" value="1"/>
</dbReference>
<evidence type="ECO:0000256" key="13">
    <source>
        <dbReference type="RuleBase" id="RU364098"/>
    </source>
</evidence>
<keyword evidence="11 13" id="KW-0411">Iron-sulfur</keyword>
<keyword evidence="12 13" id="KW-0003">3Fe-4S</keyword>
<comment type="cofactor">
    <cofactor evidence="2 13">
        <name>[4Fe-4S] cluster</name>
        <dbReference type="ChEBI" id="CHEBI:49883"/>
    </cofactor>
</comment>
<evidence type="ECO:0000256" key="4">
    <source>
        <dbReference type="ARBA" id="ARBA00013529"/>
    </source>
</evidence>
<keyword evidence="16" id="KW-1185">Reference proteome</keyword>
<accession>A0A858PX51</accession>
<dbReference type="InterPro" id="IPR050294">
    <property type="entry name" value="RnfB_subfamily"/>
</dbReference>
<evidence type="ECO:0000256" key="11">
    <source>
        <dbReference type="ARBA" id="ARBA00023014"/>
    </source>
</evidence>
<evidence type="ECO:0000256" key="10">
    <source>
        <dbReference type="ARBA" id="ARBA00023004"/>
    </source>
</evidence>
<dbReference type="InterPro" id="IPR017896">
    <property type="entry name" value="4Fe4S_Fe-S-bd"/>
</dbReference>
<feature type="domain" description="4Fe-4S ferredoxin-type" evidence="14">
    <location>
        <begin position="31"/>
        <end position="60"/>
    </location>
</feature>
<dbReference type="RefSeq" id="WP_169192824.1">
    <property type="nucleotide sequence ID" value="NZ_CP046391.1"/>
</dbReference>
<dbReference type="InterPro" id="IPR017900">
    <property type="entry name" value="4Fe4S_Fe_S_CS"/>
</dbReference>
<keyword evidence="10 13" id="KW-0408">Iron</keyword>
<keyword evidence="6 13" id="KW-0004">4Fe-4S</keyword>
<keyword evidence="7 13" id="KW-0479">Metal-binding</keyword>
<dbReference type="KEGG" id="aplt:ANPL_00185"/>
<dbReference type="Proteomes" id="UP000500930">
    <property type="component" value="Chromosome"/>
</dbReference>
<evidence type="ECO:0000256" key="8">
    <source>
        <dbReference type="ARBA" id="ARBA00022737"/>
    </source>
</evidence>
<dbReference type="AlphaFoldDB" id="A0A858PX51"/>
<dbReference type="PANTHER" id="PTHR42859:SF2">
    <property type="entry name" value="FERREDOXIN"/>
    <property type="match status" value="1"/>
</dbReference>
<evidence type="ECO:0000256" key="6">
    <source>
        <dbReference type="ARBA" id="ARBA00022485"/>
    </source>
</evidence>
<evidence type="ECO:0000256" key="3">
    <source>
        <dbReference type="ARBA" id="ARBA00003532"/>
    </source>
</evidence>
<dbReference type="PANTHER" id="PTHR42859">
    <property type="entry name" value="OXIDOREDUCTASE"/>
    <property type="match status" value="1"/>
</dbReference>
<dbReference type="Pfam" id="PF12800">
    <property type="entry name" value="Fer4_4"/>
    <property type="match status" value="1"/>
</dbReference>
<keyword evidence="8 13" id="KW-0677">Repeat</keyword>
<dbReference type="PRINTS" id="PR00354">
    <property type="entry name" value="7FE8SFRDOXIN"/>
</dbReference>
<evidence type="ECO:0000313" key="15">
    <source>
        <dbReference type="EMBL" id="QJC27163.1"/>
    </source>
</evidence>
<evidence type="ECO:0000256" key="12">
    <source>
        <dbReference type="ARBA" id="ARBA00023291"/>
    </source>
</evidence>
<dbReference type="PROSITE" id="PS51379">
    <property type="entry name" value="4FE4S_FER_2"/>
    <property type="match status" value="2"/>
</dbReference>
<protein>
    <recommendedName>
        <fullName evidence="4 13">Ferredoxin</fullName>
    </recommendedName>
</protein>
<name>A0A858PX51_9RICK</name>
<sequence length="130" mass="14629">MTHFVTDRCIRCKFTDCVEVCPVDCFYEGANMLVIDPEQCIDCGVCIPECPADAIVSDEFIVDVLSSSEEVLNAEQKVLKSFYDINMKYSKLWPNITAARPHSENAENYKEVVNKAQFFGENLVAETTGE</sequence>
<dbReference type="InterPro" id="IPR022569">
    <property type="entry name" value="Fd_C"/>
</dbReference>
<dbReference type="GO" id="GO:0009055">
    <property type="term" value="F:electron transfer activity"/>
    <property type="evidence" value="ECO:0007669"/>
    <property type="project" value="InterPro"/>
</dbReference>
<feature type="domain" description="4Fe-4S ferredoxin-type" evidence="14">
    <location>
        <begin position="1"/>
        <end position="30"/>
    </location>
</feature>
<evidence type="ECO:0000256" key="1">
    <source>
        <dbReference type="ARBA" id="ARBA00001927"/>
    </source>
</evidence>
<dbReference type="Pfam" id="PF11953">
    <property type="entry name" value="DUF3470"/>
    <property type="match status" value="1"/>
</dbReference>
<evidence type="ECO:0000313" key="16">
    <source>
        <dbReference type="Proteomes" id="UP000500930"/>
    </source>
</evidence>
<dbReference type="InterPro" id="IPR000813">
    <property type="entry name" value="7Fe_ferredoxin"/>
</dbReference>
<dbReference type="GO" id="GO:0051539">
    <property type="term" value="F:4 iron, 4 sulfur cluster binding"/>
    <property type="evidence" value="ECO:0007669"/>
    <property type="project" value="UniProtKB-KW"/>
</dbReference>
<dbReference type="Gene3D" id="3.30.70.20">
    <property type="match status" value="1"/>
</dbReference>
<dbReference type="GO" id="GO:0051538">
    <property type="term" value="F:3 iron, 4 sulfur cluster binding"/>
    <property type="evidence" value="ECO:0007669"/>
    <property type="project" value="UniProtKB-KW"/>
</dbReference>
<organism evidence="15 16">
    <name type="scientific">Anaplasma platys</name>
    <dbReference type="NCBI Taxonomy" id="949"/>
    <lineage>
        <taxon>Bacteria</taxon>
        <taxon>Pseudomonadati</taxon>
        <taxon>Pseudomonadota</taxon>
        <taxon>Alphaproteobacteria</taxon>
        <taxon>Rickettsiales</taxon>
        <taxon>Anaplasmataceae</taxon>
        <taxon>Anaplasma</taxon>
    </lineage>
</organism>
<evidence type="ECO:0000256" key="2">
    <source>
        <dbReference type="ARBA" id="ARBA00001966"/>
    </source>
</evidence>
<reference evidence="15 16" key="1">
    <citation type="journal article" date="2020" name="Pathogens">
        <title>First Whole Genome Sequence of Anaplasma platys, an Obligate Intracellular Rickettsial Pathogen of Dogs.</title>
        <authorList>
            <person name="Llanes A."/>
            <person name="Rajeev S."/>
        </authorList>
    </citation>
    <scope>NUCLEOTIDE SEQUENCE [LARGE SCALE GENOMIC DNA]</scope>
    <source>
        <strain evidence="15 16">S3</strain>
    </source>
</reference>
<evidence type="ECO:0000256" key="5">
    <source>
        <dbReference type="ARBA" id="ARBA00022448"/>
    </source>
</evidence>
<dbReference type="EMBL" id="CP046391">
    <property type="protein sequence ID" value="QJC27163.1"/>
    <property type="molecule type" value="Genomic_DNA"/>
</dbReference>
<comment type="cofactor">
    <cofactor evidence="1 13">
        <name>[3Fe-4S] cluster</name>
        <dbReference type="ChEBI" id="CHEBI:21137"/>
    </cofactor>
</comment>
<keyword evidence="9 13" id="KW-0249">Electron transport</keyword>
<dbReference type="GO" id="GO:0046872">
    <property type="term" value="F:metal ion binding"/>
    <property type="evidence" value="ECO:0007669"/>
    <property type="project" value="UniProtKB-KW"/>
</dbReference>
<gene>
    <name evidence="15" type="ORF">ANPL_00185</name>
</gene>
<keyword evidence="5 13" id="KW-0813">Transport</keyword>
<evidence type="ECO:0000256" key="7">
    <source>
        <dbReference type="ARBA" id="ARBA00022723"/>
    </source>
</evidence>
<dbReference type="PROSITE" id="PS00198">
    <property type="entry name" value="4FE4S_FER_1"/>
    <property type="match status" value="1"/>
</dbReference>
<proteinExistence type="predicted"/>
<evidence type="ECO:0000256" key="9">
    <source>
        <dbReference type="ARBA" id="ARBA00022982"/>
    </source>
</evidence>
<evidence type="ECO:0000259" key="14">
    <source>
        <dbReference type="PROSITE" id="PS51379"/>
    </source>
</evidence>
<comment type="function">
    <text evidence="3 13">Ferredoxins are iron-sulfur proteins that transfer electrons in a wide variety of metabolic reactions.</text>
</comment>
<dbReference type="Pfam" id="PF00037">
    <property type="entry name" value="Fer4"/>
    <property type="match status" value="1"/>
</dbReference>